<dbReference type="Proteomes" id="UP000321830">
    <property type="component" value="Unassembled WGS sequence"/>
</dbReference>
<name>A0A511IZH0_9ENTE</name>
<organism evidence="12 13">
    <name type="scientific">Enterococcus villorum</name>
    <dbReference type="NCBI Taxonomy" id="112904"/>
    <lineage>
        <taxon>Bacteria</taxon>
        <taxon>Bacillati</taxon>
        <taxon>Bacillota</taxon>
        <taxon>Bacilli</taxon>
        <taxon>Lactobacillales</taxon>
        <taxon>Enterococcaceae</taxon>
        <taxon>Enterococcus</taxon>
    </lineage>
</organism>
<evidence type="ECO:0000259" key="11">
    <source>
        <dbReference type="Pfam" id="PF02463"/>
    </source>
</evidence>
<dbReference type="GO" id="GO:0005524">
    <property type="term" value="F:ATP binding"/>
    <property type="evidence" value="ECO:0007669"/>
    <property type="project" value="UniProtKB-KW"/>
</dbReference>
<proteinExistence type="inferred from homology"/>
<dbReference type="FunFam" id="3.40.50.300:FF:000319">
    <property type="entry name" value="DNA repair protein RecN"/>
    <property type="match status" value="1"/>
</dbReference>
<keyword evidence="4" id="KW-0547">Nucleotide-binding</keyword>
<comment type="function">
    <text evidence="1 9">May be involved in recombinational repair of damaged DNA.</text>
</comment>
<evidence type="ECO:0000256" key="2">
    <source>
        <dbReference type="ARBA" id="ARBA00009441"/>
    </source>
</evidence>
<evidence type="ECO:0000313" key="13">
    <source>
        <dbReference type="Proteomes" id="UP000321830"/>
    </source>
</evidence>
<protein>
    <recommendedName>
        <fullName evidence="3 9">DNA repair protein RecN</fullName>
    </recommendedName>
    <alternativeName>
        <fullName evidence="8 9">Recombination protein N</fullName>
    </alternativeName>
</protein>
<accession>A0A511IZH0</accession>
<dbReference type="Gene3D" id="3.40.50.300">
    <property type="entry name" value="P-loop containing nucleotide triphosphate hydrolases"/>
    <property type="match status" value="2"/>
</dbReference>
<dbReference type="SUPFAM" id="SSF52540">
    <property type="entry name" value="P-loop containing nucleoside triphosphate hydrolases"/>
    <property type="match status" value="2"/>
</dbReference>
<dbReference type="CDD" id="cd03241">
    <property type="entry name" value="ABC_RecN"/>
    <property type="match status" value="2"/>
</dbReference>
<comment type="similarity">
    <text evidence="2 9">Belongs to the RecN family.</text>
</comment>
<dbReference type="AlphaFoldDB" id="A0A511IZH0"/>
<reference evidence="12 13" key="1">
    <citation type="submission" date="2019-07" db="EMBL/GenBank/DDBJ databases">
        <title>Whole genome shotgun sequence of Enterococcus villorum NBRC 100699.</title>
        <authorList>
            <person name="Hosoyama A."/>
            <person name="Uohara A."/>
            <person name="Ohji S."/>
            <person name="Ichikawa N."/>
        </authorList>
    </citation>
    <scope>NUCLEOTIDE SEQUENCE [LARGE SCALE GENOMIC DNA]</scope>
    <source>
        <strain evidence="12 13">NBRC 100699</strain>
    </source>
</reference>
<evidence type="ECO:0000256" key="1">
    <source>
        <dbReference type="ARBA" id="ARBA00003618"/>
    </source>
</evidence>
<dbReference type="FunFam" id="3.40.50.300:FF:000356">
    <property type="entry name" value="DNA repair protein RecN"/>
    <property type="match status" value="1"/>
</dbReference>
<dbReference type="Pfam" id="PF02463">
    <property type="entry name" value="SMC_N"/>
    <property type="match status" value="1"/>
</dbReference>
<evidence type="ECO:0000256" key="7">
    <source>
        <dbReference type="ARBA" id="ARBA00023204"/>
    </source>
</evidence>
<keyword evidence="7 9" id="KW-0234">DNA repair</keyword>
<gene>
    <name evidence="12" type="primary">recN</name>
    <name evidence="12" type="ORF">EVI01_05070</name>
</gene>
<evidence type="ECO:0000256" key="3">
    <source>
        <dbReference type="ARBA" id="ARBA00021315"/>
    </source>
</evidence>
<evidence type="ECO:0000256" key="6">
    <source>
        <dbReference type="ARBA" id="ARBA00022840"/>
    </source>
</evidence>
<dbReference type="RefSeq" id="WP_010751496.1">
    <property type="nucleotide sequence ID" value="NZ_BJWF01000003.1"/>
</dbReference>
<keyword evidence="6" id="KW-0067">ATP-binding</keyword>
<dbReference type="PIRSF" id="PIRSF003128">
    <property type="entry name" value="RecN"/>
    <property type="match status" value="1"/>
</dbReference>
<sequence length="562" mass="63414">MLQEISITNFAIIPKLHLSFYKGMTALTGETGAGKSIIIDALGLLAGGRGSSDYIRQGADKCILESLFEWPSQEGFSELMAELGIESDGDNLIVRRDMALTGKNVCRVNGHIVTLANLRRIGNYLVDIQGQNEHQELLQPEAHLTLLDRFGDTNFQKKKKDYQKAYTVYRELERKVRKVQENEKSYVQRIDMLHFQQEEIAAAALQVGEEEQLSEEREKLSNYQKIVDSFASGYSALSNGEPSSIDNVGFAVSELQSIAHLDNEYEAIFENIQSAYYLLQDAIGDMSRQIDLLELDENRLEEVNQRLELIRQLKRKYGESVETIIEYYEEITKELDSSDFSEGQLEKMKNELAEQEVSLQNQALALHETRKKIAKELEKSILNELKSLYMENTEFEVRFSTKSSGYLDANGFDQVEFYITTNPGEPLKPLVKVASGGELSRMLLALKTIFSSEQGVTSIIFDEVDTGVSGRVAQAIADKISQISHYSQVLCITHLPQVAAVADYQYYIKKEIIDGRTQTSVTKLKPTQRETEIARMLAGSEITPLTLEHAKELLRLANKNSV</sequence>
<evidence type="ECO:0000256" key="10">
    <source>
        <dbReference type="SAM" id="Coils"/>
    </source>
</evidence>
<dbReference type="InterPro" id="IPR003395">
    <property type="entry name" value="RecF/RecN/SMC_N"/>
</dbReference>
<evidence type="ECO:0000256" key="4">
    <source>
        <dbReference type="ARBA" id="ARBA00022741"/>
    </source>
</evidence>
<evidence type="ECO:0000256" key="8">
    <source>
        <dbReference type="ARBA" id="ARBA00033408"/>
    </source>
</evidence>
<dbReference type="EMBL" id="BJWF01000003">
    <property type="protein sequence ID" value="GEL91170.1"/>
    <property type="molecule type" value="Genomic_DNA"/>
</dbReference>
<comment type="caution">
    <text evidence="12">The sequence shown here is derived from an EMBL/GenBank/DDBJ whole genome shotgun (WGS) entry which is preliminary data.</text>
</comment>
<feature type="coiled-coil region" evidence="10">
    <location>
        <begin position="162"/>
        <end position="189"/>
    </location>
</feature>
<evidence type="ECO:0000313" key="12">
    <source>
        <dbReference type="EMBL" id="GEL91170.1"/>
    </source>
</evidence>
<feature type="domain" description="RecF/RecN/SMC N-terminal" evidence="11">
    <location>
        <begin position="1"/>
        <end position="510"/>
    </location>
</feature>
<dbReference type="GO" id="GO:0006281">
    <property type="term" value="P:DNA repair"/>
    <property type="evidence" value="ECO:0007669"/>
    <property type="project" value="UniProtKB-KW"/>
</dbReference>
<keyword evidence="10" id="KW-0175">Coiled coil</keyword>
<dbReference type="NCBIfam" id="TIGR00634">
    <property type="entry name" value="recN"/>
    <property type="match status" value="1"/>
</dbReference>
<dbReference type="GO" id="GO:0006310">
    <property type="term" value="P:DNA recombination"/>
    <property type="evidence" value="ECO:0007669"/>
    <property type="project" value="InterPro"/>
</dbReference>
<dbReference type="InterPro" id="IPR004604">
    <property type="entry name" value="DNA_recomb/repair_RecN"/>
</dbReference>
<dbReference type="GO" id="GO:0043590">
    <property type="term" value="C:bacterial nucleoid"/>
    <property type="evidence" value="ECO:0007669"/>
    <property type="project" value="TreeGrafter"/>
</dbReference>
<keyword evidence="5 9" id="KW-0227">DNA damage</keyword>
<dbReference type="GO" id="GO:0009432">
    <property type="term" value="P:SOS response"/>
    <property type="evidence" value="ECO:0007669"/>
    <property type="project" value="TreeGrafter"/>
</dbReference>
<dbReference type="PANTHER" id="PTHR11059">
    <property type="entry name" value="DNA REPAIR PROTEIN RECN"/>
    <property type="match status" value="1"/>
</dbReference>
<dbReference type="NCBIfam" id="NF008121">
    <property type="entry name" value="PRK10869.1"/>
    <property type="match status" value="1"/>
</dbReference>
<evidence type="ECO:0000256" key="9">
    <source>
        <dbReference type="PIRNR" id="PIRNR003128"/>
    </source>
</evidence>
<evidence type="ECO:0000256" key="5">
    <source>
        <dbReference type="ARBA" id="ARBA00022763"/>
    </source>
</evidence>
<dbReference type="InterPro" id="IPR027417">
    <property type="entry name" value="P-loop_NTPase"/>
</dbReference>
<dbReference type="PANTHER" id="PTHR11059:SF0">
    <property type="entry name" value="DNA REPAIR PROTEIN RECN"/>
    <property type="match status" value="1"/>
</dbReference>